<evidence type="ECO:0000313" key="2">
    <source>
        <dbReference type="EMBL" id="QDS86436.1"/>
    </source>
</evidence>
<dbReference type="Gene3D" id="3.40.1740.10">
    <property type="entry name" value="VC0467-like"/>
    <property type="match status" value="1"/>
</dbReference>
<dbReference type="EMBL" id="CP036261">
    <property type="protein sequence ID" value="QDS86436.1"/>
    <property type="molecule type" value="Genomic_DNA"/>
</dbReference>
<dbReference type="AlphaFoldDB" id="A0A517LUY3"/>
<evidence type="ECO:0000256" key="1">
    <source>
        <dbReference type="ARBA" id="ARBA00009600"/>
    </source>
</evidence>
<dbReference type="KEGG" id="ruv:EC9_05980"/>
<comment type="similarity">
    <text evidence="1">Belongs to the UPF0301 (AlgH) family.</text>
</comment>
<dbReference type="PANTHER" id="PTHR30327">
    <property type="entry name" value="UNCHARACTERIZED PROTEIN YQGE"/>
    <property type="match status" value="1"/>
</dbReference>
<sequence>MDYSIVGNLLVAAPALDGTLFQRSVCLLLHHDQENIIGVVLNRPLFGEVQIAQGALLAPSGKRSLHFGGPHAGPVFALHNCADLAELETAKGLYMASSQQHMQRLLTDASLPCRLIVGHVQWSVKDLQSQLSADLWRVIPATPEAVFEPDDLMWADLARKSAALHFAHLVGAKHIPPHPALN</sequence>
<dbReference type="InterPro" id="IPR003774">
    <property type="entry name" value="AlgH-like"/>
</dbReference>
<proteinExistence type="inferred from homology"/>
<protein>
    <submittedName>
        <fullName evidence="2">Uncharacterized protein</fullName>
    </submittedName>
</protein>
<dbReference type="SUPFAM" id="SSF143456">
    <property type="entry name" value="VC0467-like"/>
    <property type="match status" value="1"/>
</dbReference>
<dbReference type="OrthoDB" id="264854at2"/>
<dbReference type="GO" id="GO:0005829">
    <property type="term" value="C:cytosol"/>
    <property type="evidence" value="ECO:0007669"/>
    <property type="project" value="TreeGrafter"/>
</dbReference>
<reference evidence="2 3" key="1">
    <citation type="submission" date="2019-02" db="EMBL/GenBank/DDBJ databases">
        <title>Deep-cultivation of Planctomycetes and their phenomic and genomic characterization uncovers novel biology.</title>
        <authorList>
            <person name="Wiegand S."/>
            <person name="Jogler M."/>
            <person name="Boedeker C."/>
            <person name="Pinto D."/>
            <person name="Vollmers J."/>
            <person name="Rivas-Marin E."/>
            <person name="Kohn T."/>
            <person name="Peeters S.H."/>
            <person name="Heuer A."/>
            <person name="Rast P."/>
            <person name="Oberbeckmann S."/>
            <person name="Bunk B."/>
            <person name="Jeske O."/>
            <person name="Meyerdierks A."/>
            <person name="Storesund J.E."/>
            <person name="Kallscheuer N."/>
            <person name="Luecker S."/>
            <person name="Lage O.M."/>
            <person name="Pohl T."/>
            <person name="Merkel B.J."/>
            <person name="Hornburger P."/>
            <person name="Mueller R.-W."/>
            <person name="Bruemmer F."/>
            <person name="Labrenz M."/>
            <person name="Spormann A.M."/>
            <person name="Op den Camp H."/>
            <person name="Overmann J."/>
            <person name="Amann R."/>
            <person name="Jetten M.S.M."/>
            <person name="Mascher T."/>
            <person name="Medema M.H."/>
            <person name="Devos D.P."/>
            <person name="Kaster A.-K."/>
            <person name="Ovreas L."/>
            <person name="Rohde M."/>
            <person name="Galperin M.Y."/>
            <person name="Jogler C."/>
        </authorList>
    </citation>
    <scope>NUCLEOTIDE SEQUENCE [LARGE SCALE GENOMIC DNA]</scope>
    <source>
        <strain evidence="2 3">EC9</strain>
    </source>
</reference>
<name>A0A517LUY3_9BACT</name>
<evidence type="ECO:0000313" key="3">
    <source>
        <dbReference type="Proteomes" id="UP000319557"/>
    </source>
</evidence>
<dbReference type="Pfam" id="PF02622">
    <property type="entry name" value="DUF179"/>
    <property type="match status" value="1"/>
</dbReference>
<dbReference type="PANTHER" id="PTHR30327:SF1">
    <property type="entry name" value="UPF0301 PROTEIN YQGE"/>
    <property type="match status" value="1"/>
</dbReference>
<dbReference type="RefSeq" id="WP_145342191.1">
    <property type="nucleotide sequence ID" value="NZ_CP036261.1"/>
</dbReference>
<organism evidence="2 3">
    <name type="scientific">Rosistilla ulvae</name>
    <dbReference type="NCBI Taxonomy" id="1930277"/>
    <lineage>
        <taxon>Bacteria</taxon>
        <taxon>Pseudomonadati</taxon>
        <taxon>Planctomycetota</taxon>
        <taxon>Planctomycetia</taxon>
        <taxon>Pirellulales</taxon>
        <taxon>Pirellulaceae</taxon>
        <taxon>Rosistilla</taxon>
    </lineage>
</organism>
<dbReference type="Proteomes" id="UP000319557">
    <property type="component" value="Chromosome"/>
</dbReference>
<accession>A0A517LUY3</accession>
<keyword evidence="3" id="KW-1185">Reference proteome</keyword>
<gene>
    <name evidence="2" type="ORF">EC9_05980</name>
</gene>